<keyword evidence="4" id="KW-1185">Reference proteome</keyword>
<dbReference type="SUPFAM" id="SSF49599">
    <property type="entry name" value="TRAF domain-like"/>
    <property type="match status" value="1"/>
</dbReference>
<reference evidence="3" key="1">
    <citation type="submission" date="2021-04" db="EMBL/GenBank/DDBJ databases">
        <authorList>
            <person name="Chebbi M.A.C M."/>
        </authorList>
    </citation>
    <scope>NUCLEOTIDE SEQUENCE</scope>
</reference>
<gene>
    <name evidence="3" type="ORF">HICCMSTLAB_LOCUS10288</name>
</gene>
<dbReference type="Gene3D" id="1.25.40.420">
    <property type="match status" value="1"/>
</dbReference>
<dbReference type="FunFam" id="3.30.710.10:FF:000159">
    <property type="entry name" value="Speckle-type POZ protein B"/>
    <property type="match status" value="1"/>
</dbReference>
<proteinExistence type="predicted"/>
<protein>
    <submittedName>
        <fullName evidence="3">Similar to spop-b: Speckle-type POZ protein B (Xenopus laevis)</fullName>
    </submittedName>
</protein>
<dbReference type="InterPro" id="IPR011333">
    <property type="entry name" value="SKP1/BTB/POZ_sf"/>
</dbReference>
<dbReference type="EMBL" id="CAJNRD030001122">
    <property type="protein sequence ID" value="CAG5101215.1"/>
    <property type="molecule type" value="Genomic_DNA"/>
</dbReference>
<dbReference type="PANTHER" id="PTHR24413">
    <property type="entry name" value="SPECKLE-TYPE POZ PROTEIN"/>
    <property type="match status" value="1"/>
</dbReference>
<sequence length="342" mass="39264">MEEGYTYAKKHTIVYEWVINKISSRMEFIEDQPLTILKSSVFSTRAKIITKWCLKLYFNNGTPENEYKDFLGLFISNVANDCVKVRFSICILDSQQEKCSVKDRDFTLNVKDTKGFNEFLEKETLLANKSVLIPNDTLTILAEVTVVDDEVKLIPVEKSLINPKSNLSRDLKVFYNSREFSDTTIVIGDKKIKAHRLMLIMRSPVLAAMFTHELDEKKSNQIFITDITADIFEKVLEFIYTDEVSGLNAIAEDLLEAADKYQILSLKEMCEVSLCKTLKPENAIRRMDLADRHNAPFLIKYVTKCIVTDSKKIIQTEDFEKFEKSNPSLGLTLFKEKIAADV</sequence>
<organism evidence="3 4">
    <name type="scientific">Cotesia congregata</name>
    <name type="common">Parasitoid wasp</name>
    <name type="synonym">Apanteles congregatus</name>
    <dbReference type="NCBI Taxonomy" id="51543"/>
    <lineage>
        <taxon>Eukaryota</taxon>
        <taxon>Metazoa</taxon>
        <taxon>Ecdysozoa</taxon>
        <taxon>Arthropoda</taxon>
        <taxon>Hexapoda</taxon>
        <taxon>Insecta</taxon>
        <taxon>Pterygota</taxon>
        <taxon>Neoptera</taxon>
        <taxon>Endopterygota</taxon>
        <taxon>Hymenoptera</taxon>
        <taxon>Apocrita</taxon>
        <taxon>Ichneumonoidea</taxon>
        <taxon>Braconidae</taxon>
        <taxon>Microgastrinae</taxon>
        <taxon>Cotesia</taxon>
    </lineage>
</organism>
<evidence type="ECO:0000259" key="2">
    <source>
        <dbReference type="PROSITE" id="PS50144"/>
    </source>
</evidence>
<evidence type="ECO:0000259" key="1">
    <source>
        <dbReference type="PROSITE" id="PS50097"/>
    </source>
</evidence>
<dbReference type="Proteomes" id="UP000786811">
    <property type="component" value="Unassembled WGS sequence"/>
</dbReference>
<evidence type="ECO:0000313" key="4">
    <source>
        <dbReference type="Proteomes" id="UP000786811"/>
    </source>
</evidence>
<dbReference type="InterPro" id="IPR000210">
    <property type="entry name" value="BTB/POZ_dom"/>
</dbReference>
<dbReference type="Gene3D" id="2.60.210.10">
    <property type="entry name" value="Apoptosis, Tumor Necrosis Factor Receptor Associated Protein 2, Chain A"/>
    <property type="match status" value="1"/>
</dbReference>
<feature type="domain" description="BTB" evidence="1">
    <location>
        <begin position="181"/>
        <end position="245"/>
    </location>
</feature>
<name>A0A8J2HHM3_COTCN</name>
<feature type="domain" description="MATH" evidence="2">
    <location>
        <begin position="12"/>
        <end position="144"/>
    </location>
</feature>
<dbReference type="PROSITE" id="PS50097">
    <property type="entry name" value="BTB"/>
    <property type="match status" value="1"/>
</dbReference>
<dbReference type="InterPro" id="IPR008974">
    <property type="entry name" value="TRAF-like"/>
</dbReference>
<dbReference type="Pfam" id="PF00651">
    <property type="entry name" value="BTB"/>
    <property type="match status" value="1"/>
</dbReference>
<dbReference type="SMART" id="SM00225">
    <property type="entry name" value="BTB"/>
    <property type="match status" value="1"/>
</dbReference>
<dbReference type="InterPro" id="IPR002083">
    <property type="entry name" value="MATH/TRAF_dom"/>
</dbReference>
<comment type="caution">
    <text evidence="3">The sequence shown here is derived from an EMBL/GenBank/DDBJ whole genome shotgun (WGS) entry which is preliminary data.</text>
</comment>
<dbReference type="SUPFAM" id="SSF54695">
    <property type="entry name" value="POZ domain"/>
    <property type="match status" value="1"/>
</dbReference>
<evidence type="ECO:0000313" key="3">
    <source>
        <dbReference type="EMBL" id="CAG5101215.1"/>
    </source>
</evidence>
<dbReference type="Pfam" id="PF22486">
    <property type="entry name" value="MATH_2"/>
    <property type="match status" value="1"/>
</dbReference>
<dbReference type="AlphaFoldDB" id="A0A8J2HHM3"/>
<dbReference type="OrthoDB" id="6359816at2759"/>
<accession>A0A8J2HHM3</accession>
<dbReference type="PROSITE" id="PS50144">
    <property type="entry name" value="MATH"/>
    <property type="match status" value="1"/>
</dbReference>
<dbReference type="GO" id="GO:0030163">
    <property type="term" value="P:protein catabolic process"/>
    <property type="evidence" value="ECO:0007669"/>
    <property type="project" value="UniProtKB-ARBA"/>
</dbReference>
<dbReference type="Gene3D" id="3.30.710.10">
    <property type="entry name" value="Potassium Channel Kv1.1, Chain A"/>
    <property type="match status" value="1"/>
</dbReference>